<dbReference type="GO" id="GO:0006508">
    <property type="term" value="P:proteolysis"/>
    <property type="evidence" value="ECO:0007669"/>
    <property type="project" value="UniProtKB-KW"/>
</dbReference>
<dbReference type="KEGG" id="nve:5519864"/>
<dbReference type="SUPFAM" id="SSF55486">
    <property type="entry name" value="Metalloproteases ('zincins'), catalytic domain"/>
    <property type="match status" value="1"/>
</dbReference>
<dbReference type="InterPro" id="IPR024079">
    <property type="entry name" value="MetalloPept_cat_dom_sf"/>
</dbReference>
<dbReference type="GO" id="GO:0004222">
    <property type="term" value="F:metalloendopeptidase activity"/>
    <property type="evidence" value="ECO:0000318"/>
    <property type="project" value="GO_Central"/>
</dbReference>
<comment type="cofactor">
    <cofactor evidence="1 2">
        <name>Zn(2+)</name>
        <dbReference type="ChEBI" id="CHEBI:29105"/>
    </cofactor>
    <text evidence="1 2">Binds 1 zinc ion per subunit.</text>
</comment>
<dbReference type="HOGENOM" id="CLU_017286_4_0_1"/>
<feature type="domain" description="Peptidase M12A" evidence="3">
    <location>
        <begin position="1"/>
        <end position="166"/>
    </location>
</feature>
<evidence type="ECO:0000256" key="1">
    <source>
        <dbReference type="PROSITE-ProRule" id="PRU01211"/>
    </source>
</evidence>
<keyword evidence="1 2" id="KW-0479">Metal-binding</keyword>
<dbReference type="InParanoid" id="A7RLE7"/>
<gene>
    <name evidence="4" type="ORF">NEMVEDRAFT_v1g86037</name>
</gene>
<dbReference type="Gene3D" id="3.40.390.10">
    <property type="entry name" value="Collagenase (Catalytic Domain)"/>
    <property type="match status" value="1"/>
</dbReference>
<dbReference type="EC" id="3.4.24.-" evidence="2"/>
<dbReference type="PANTHER" id="PTHR10127">
    <property type="entry name" value="DISCOIDIN, CUB, EGF, LAMININ , AND ZINC METALLOPROTEASE DOMAIN CONTAINING"/>
    <property type="match status" value="1"/>
</dbReference>
<dbReference type="InterPro" id="IPR001506">
    <property type="entry name" value="Peptidase_M12A"/>
</dbReference>
<evidence type="ECO:0000256" key="2">
    <source>
        <dbReference type="RuleBase" id="RU361183"/>
    </source>
</evidence>
<dbReference type="OMA" id="EIIEPWT"/>
<evidence type="ECO:0000313" key="5">
    <source>
        <dbReference type="Proteomes" id="UP000001593"/>
    </source>
</evidence>
<evidence type="ECO:0000313" key="4">
    <source>
        <dbReference type="EMBL" id="EDO47591.1"/>
    </source>
</evidence>
<dbReference type="Pfam" id="PF01400">
    <property type="entry name" value="Astacin"/>
    <property type="match status" value="1"/>
</dbReference>
<organism evidence="4 5">
    <name type="scientific">Nematostella vectensis</name>
    <name type="common">Starlet sea anemone</name>
    <dbReference type="NCBI Taxonomy" id="45351"/>
    <lineage>
        <taxon>Eukaryota</taxon>
        <taxon>Metazoa</taxon>
        <taxon>Cnidaria</taxon>
        <taxon>Anthozoa</taxon>
        <taxon>Hexacorallia</taxon>
        <taxon>Actiniaria</taxon>
        <taxon>Edwardsiidae</taxon>
        <taxon>Nematostella</taxon>
    </lineage>
</organism>
<dbReference type="CDD" id="cd04280">
    <property type="entry name" value="ZnMc_astacin_like"/>
    <property type="match status" value="1"/>
</dbReference>
<dbReference type="PROSITE" id="PS51864">
    <property type="entry name" value="ASTACIN"/>
    <property type="match status" value="1"/>
</dbReference>
<dbReference type="GO" id="GO:0008270">
    <property type="term" value="F:zinc ion binding"/>
    <property type="evidence" value="ECO:0007669"/>
    <property type="project" value="UniProtKB-UniRule"/>
</dbReference>
<dbReference type="eggNOG" id="KOG3714">
    <property type="taxonomic scope" value="Eukaryota"/>
</dbReference>
<reference evidence="4 5" key="1">
    <citation type="journal article" date="2007" name="Science">
        <title>Sea anemone genome reveals ancestral eumetazoan gene repertoire and genomic organization.</title>
        <authorList>
            <person name="Putnam N.H."/>
            <person name="Srivastava M."/>
            <person name="Hellsten U."/>
            <person name="Dirks B."/>
            <person name="Chapman J."/>
            <person name="Salamov A."/>
            <person name="Terry A."/>
            <person name="Shapiro H."/>
            <person name="Lindquist E."/>
            <person name="Kapitonov V.V."/>
            <person name="Jurka J."/>
            <person name="Genikhovich G."/>
            <person name="Grigoriev I.V."/>
            <person name="Lucas S.M."/>
            <person name="Steele R.E."/>
            <person name="Finnerty J.R."/>
            <person name="Technau U."/>
            <person name="Martindale M.Q."/>
            <person name="Rokhsar D.S."/>
        </authorList>
    </citation>
    <scope>NUCLEOTIDE SEQUENCE [LARGE SCALE GENOMIC DNA]</scope>
    <source>
        <strain evidence="5">CH2 X CH6</strain>
    </source>
</reference>
<dbReference type="InterPro" id="IPR034035">
    <property type="entry name" value="Astacin-like_dom"/>
</dbReference>
<dbReference type="PhylomeDB" id="A7RLE7"/>
<keyword evidence="1 2" id="KW-0378">Hydrolase</keyword>
<keyword evidence="1 2" id="KW-0645">Protease</keyword>
<feature type="binding site" evidence="1">
    <location>
        <position position="73"/>
    </location>
    <ligand>
        <name>Zn(2+)</name>
        <dbReference type="ChEBI" id="CHEBI:29105"/>
        <note>catalytic</note>
    </ligand>
</feature>
<dbReference type="Proteomes" id="UP000001593">
    <property type="component" value="Unassembled WGS sequence"/>
</dbReference>
<name>A7RLE7_NEMVE</name>
<comment type="caution">
    <text evidence="1">Lacks conserved residue(s) required for the propagation of feature annotation.</text>
</comment>
<dbReference type="PRINTS" id="PR00480">
    <property type="entry name" value="ASTACIN"/>
</dbReference>
<feature type="active site" evidence="1">
    <location>
        <position position="64"/>
    </location>
</feature>
<keyword evidence="1 2" id="KW-0482">Metalloprotease</keyword>
<protein>
    <recommendedName>
        <fullName evidence="2">Metalloendopeptidase</fullName>
        <ecNumber evidence="2">3.4.24.-</ecNumber>
    </recommendedName>
</protein>
<evidence type="ECO:0000259" key="3">
    <source>
        <dbReference type="PROSITE" id="PS51864"/>
    </source>
</evidence>
<dbReference type="PANTHER" id="PTHR10127:SF901">
    <property type="entry name" value="METALLOENDOPEPTIDASE"/>
    <property type="match status" value="1"/>
</dbReference>
<sequence>IRKASSVIERYTCIKFEERKHQRDYVEFYMDKSGICESDIGRIRGRQTVSLGQGCRNPGHVTHELMHTLGFYHEHTRPDRDKFVRILWDNIKPGNRPQFEIRSESKATTLGQQYDFRSIMHYRKTEFSKNGQNTIEAVQNPDMELGSVNSLSAVDIMQINRLYNCPQARLLGEGG</sequence>
<proteinExistence type="predicted"/>
<dbReference type="SMART" id="SM00235">
    <property type="entry name" value="ZnMc"/>
    <property type="match status" value="1"/>
</dbReference>
<dbReference type="EMBL" id="DS469518">
    <property type="protein sequence ID" value="EDO47591.1"/>
    <property type="molecule type" value="Genomic_DNA"/>
</dbReference>
<dbReference type="InterPro" id="IPR006026">
    <property type="entry name" value="Peptidase_Metallo"/>
</dbReference>
<dbReference type="OrthoDB" id="291007at2759"/>
<feature type="non-terminal residue" evidence="4">
    <location>
        <position position="1"/>
    </location>
</feature>
<dbReference type="AlphaFoldDB" id="A7RLE7"/>
<feature type="binding site" evidence="1">
    <location>
        <position position="67"/>
    </location>
    <ligand>
        <name>Zn(2+)</name>
        <dbReference type="ChEBI" id="CHEBI:29105"/>
        <note>catalytic</note>
    </ligand>
</feature>
<dbReference type="GO" id="GO:0005615">
    <property type="term" value="C:extracellular space"/>
    <property type="evidence" value="ECO:0000318"/>
    <property type="project" value="GO_Central"/>
</dbReference>
<feature type="binding site" evidence="1">
    <location>
        <position position="63"/>
    </location>
    <ligand>
        <name>Zn(2+)</name>
        <dbReference type="ChEBI" id="CHEBI:29105"/>
        <note>catalytic</note>
    </ligand>
</feature>
<keyword evidence="1 2" id="KW-0862">Zinc</keyword>
<keyword evidence="5" id="KW-1185">Reference proteome</keyword>
<accession>A7RLE7</accession>